<keyword evidence="4" id="KW-1185">Reference proteome</keyword>
<dbReference type="STRING" id="2903.R1CU17"/>
<comment type="similarity">
    <text evidence="1">Belongs to the MT-A70-like family.</text>
</comment>
<evidence type="ECO:0000256" key="2">
    <source>
        <dbReference type="SAM" id="MobiDB-lite"/>
    </source>
</evidence>
<reference evidence="4" key="1">
    <citation type="journal article" date="2013" name="Nature">
        <title>Pan genome of the phytoplankton Emiliania underpins its global distribution.</title>
        <authorList>
            <person name="Read B.A."/>
            <person name="Kegel J."/>
            <person name="Klute M.J."/>
            <person name="Kuo A."/>
            <person name="Lefebvre S.C."/>
            <person name="Maumus F."/>
            <person name="Mayer C."/>
            <person name="Miller J."/>
            <person name="Monier A."/>
            <person name="Salamov A."/>
            <person name="Young J."/>
            <person name="Aguilar M."/>
            <person name="Claverie J.M."/>
            <person name="Frickenhaus S."/>
            <person name="Gonzalez K."/>
            <person name="Herman E.K."/>
            <person name="Lin Y.C."/>
            <person name="Napier J."/>
            <person name="Ogata H."/>
            <person name="Sarno A.F."/>
            <person name="Shmutz J."/>
            <person name="Schroeder D."/>
            <person name="de Vargas C."/>
            <person name="Verret F."/>
            <person name="von Dassow P."/>
            <person name="Valentin K."/>
            <person name="Van de Peer Y."/>
            <person name="Wheeler G."/>
            <person name="Dacks J.B."/>
            <person name="Delwiche C.F."/>
            <person name="Dyhrman S.T."/>
            <person name="Glockner G."/>
            <person name="John U."/>
            <person name="Richards T."/>
            <person name="Worden A.Z."/>
            <person name="Zhang X."/>
            <person name="Grigoriev I.V."/>
            <person name="Allen A.E."/>
            <person name="Bidle K."/>
            <person name="Borodovsky M."/>
            <person name="Bowler C."/>
            <person name="Brownlee C."/>
            <person name="Cock J.M."/>
            <person name="Elias M."/>
            <person name="Gladyshev V.N."/>
            <person name="Groth M."/>
            <person name="Guda C."/>
            <person name="Hadaegh A."/>
            <person name="Iglesias-Rodriguez M.D."/>
            <person name="Jenkins J."/>
            <person name="Jones B.M."/>
            <person name="Lawson T."/>
            <person name="Leese F."/>
            <person name="Lindquist E."/>
            <person name="Lobanov A."/>
            <person name="Lomsadze A."/>
            <person name="Malik S.B."/>
            <person name="Marsh M.E."/>
            <person name="Mackinder L."/>
            <person name="Mock T."/>
            <person name="Mueller-Roeber B."/>
            <person name="Pagarete A."/>
            <person name="Parker M."/>
            <person name="Probert I."/>
            <person name="Quesneville H."/>
            <person name="Raines C."/>
            <person name="Rensing S.A."/>
            <person name="Riano-Pachon D.M."/>
            <person name="Richier S."/>
            <person name="Rokitta S."/>
            <person name="Shiraiwa Y."/>
            <person name="Soanes D.M."/>
            <person name="van der Giezen M."/>
            <person name="Wahlund T.M."/>
            <person name="Williams B."/>
            <person name="Wilson W."/>
            <person name="Wolfe G."/>
            <person name="Wurch L.L."/>
        </authorList>
    </citation>
    <scope>NUCLEOTIDE SEQUENCE</scope>
</reference>
<evidence type="ECO:0008006" key="5">
    <source>
        <dbReference type="Google" id="ProtNLM"/>
    </source>
</evidence>
<dbReference type="HOGENOM" id="CLU_895530_0_0_1"/>
<dbReference type="InterPro" id="IPR007757">
    <property type="entry name" value="MT-A70-like"/>
</dbReference>
<dbReference type="PANTHER" id="PTHR12829">
    <property type="entry name" value="N6-ADENOSINE-METHYLTRANSFERASE"/>
    <property type="match status" value="1"/>
</dbReference>
<dbReference type="eggNOG" id="KOG2356">
    <property type="taxonomic scope" value="Eukaryota"/>
</dbReference>
<dbReference type="PROSITE" id="PS51143">
    <property type="entry name" value="MT_A70"/>
    <property type="match status" value="1"/>
</dbReference>
<feature type="region of interest" description="Disordered" evidence="2">
    <location>
        <begin position="35"/>
        <end position="61"/>
    </location>
</feature>
<dbReference type="GO" id="GO:0008168">
    <property type="term" value="F:methyltransferase activity"/>
    <property type="evidence" value="ECO:0007669"/>
    <property type="project" value="TreeGrafter"/>
</dbReference>
<reference evidence="3" key="2">
    <citation type="submission" date="2024-10" db="UniProtKB">
        <authorList>
            <consortium name="EnsemblProtists"/>
        </authorList>
    </citation>
    <scope>IDENTIFICATION</scope>
</reference>
<evidence type="ECO:0000313" key="4">
    <source>
        <dbReference type="Proteomes" id="UP000013827"/>
    </source>
</evidence>
<dbReference type="GeneID" id="17272034"/>
<evidence type="ECO:0000313" key="3">
    <source>
        <dbReference type="EnsemblProtists" id="EOD26488"/>
    </source>
</evidence>
<dbReference type="PANTHER" id="PTHR12829:SF4">
    <property type="entry name" value="N(6)-ADENINE-SPECIFIC METHYLTRANSFERASE METTL4"/>
    <property type="match status" value="1"/>
</dbReference>
<accession>A0A0D3JSK3</accession>
<dbReference type="Proteomes" id="UP000013827">
    <property type="component" value="Unassembled WGS sequence"/>
</dbReference>
<proteinExistence type="inferred from homology"/>
<name>A0A0D3JSK3_EMIH1</name>
<dbReference type="AlphaFoldDB" id="A0A0D3JSK3"/>
<dbReference type="PaxDb" id="2903-EOD26488"/>
<sequence length="311" mass="34158">MLSSPANAGPWPTTFIEQEEVPPLLRWRPPALLRPLGQPAAAVPPAEAGSKRKRRSVRAEAPLVENEPGLCDRMEEAHVALRRRLLAEAGGKPAAQYRTAAATASASEFSPGRAAGLIAGEPEPFSLAQPQLPPLAELTERQQRSSRRRRFRVVRLSGGGARGGGRAHSLAPPLLFHSLVRNATDSPARLEALGCEWLLPARSSFSLCRLAYWPRLSRILPRFRCLVVDPPWPSRSVQRAGAYKVLALEELAEALRSLPALCDRRGCLICVWMTNAIKVQEMVEQTLLPAWGATKVGLWYWLKLSPDGSRI</sequence>
<organism evidence="3 4">
    <name type="scientific">Emiliania huxleyi (strain CCMP1516)</name>
    <dbReference type="NCBI Taxonomy" id="280463"/>
    <lineage>
        <taxon>Eukaryota</taxon>
        <taxon>Haptista</taxon>
        <taxon>Haptophyta</taxon>
        <taxon>Prymnesiophyceae</taxon>
        <taxon>Isochrysidales</taxon>
        <taxon>Noelaerhabdaceae</taxon>
        <taxon>Emiliania</taxon>
    </lineage>
</organism>
<dbReference type="OMA" id="WYCARAR"/>
<dbReference type="KEGG" id="ehx:EMIHUDRAFT_205550"/>
<feature type="region of interest" description="Disordered" evidence="2">
    <location>
        <begin position="129"/>
        <end position="149"/>
    </location>
</feature>
<protein>
    <recommendedName>
        <fullName evidence="5">Methyltransferase-like protein 4</fullName>
    </recommendedName>
</protein>
<dbReference type="Pfam" id="PF05063">
    <property type="entry name" value="MT-A70"/>
    <property type="match status" value="1"/>
</dbReference>
<dbReference type="EnsemblProtists" id="EOD26488">
    <property type="protein sequence ID" value="EOD26488"/>
    <property type="gene ID" value="EMIHUDRAFT_205550"/>
</dbReference>
<dbReference type="GO" id="GO:0005634">
    <property type="term" value="C:nucleus"/>
    <property type="evidence" value="ECO:0007669"/>
    <property type="project" value="TreeGrafter"/>
</dbReference>
<evidence type="ECO:0000256" key="1">
    <source>
        <dbReference type="PROSITE-ProRule" id="PRU00489"/>
    </source>
</evidence>
<dbReference type="RefSeq" id="XP_005778917.1">
    <property type="nucleotide sequence ID" value="XM_005778860.1"/>
</dbReference>